<evidence type="ECO:0000313" key="2">
    <source>
        <dbReference type="EMBL" id="KAK4548915.1"/>
    </source>
</evidence>
<evidence type="ECO:0000256" key="1">
    <source>
        <dbReference type="SAM" id="MobiDB-lite"/>
    </source>
</evidence>
<dbReference type="Proteomes" id="UP001324427">
    <property type="component" value="Unassembled WGS sequence"/>
</dbReference>
<accession>A0AAV9JTP0</accession>
<protein>
    <submittedName>
        <fullName evidence="2">Uncharacterized protein</fullName>
    </submittedName>
</protein>
<evidence type="ECO:0000313" key="3">
    <source>
        <dbReference type="Proteomes" id="UP001324427"/>
    </source>
</evidence>
<name>A0AAV9JTP0_9PEZI</name>
<dbReference type="AlphaFoldDB" id="A0AAV9JTP0"/>
<reference evidence="2 3" key="1">
    <citation type="submission" date="2021-11" db="EMBL/GenBank/DDBJ databases">
        <title>Black yeast isolated from Biological Soil Crust.</title>
        <authorList>
            <person name="Kurbessoian T."/>
        </authorList>
    </citation>
    <scope>NUCLEOTIDE SEQUENCE [LARGE SCALE GENOMIC DNA]</scope>
    <source>
        <strain evidence="2 3">CCFEE 5522</strain>
    </source>
</reference>
<organism evidence="2 3">
    <name type="scientific">Oleoguttula mirabilis</name>
    <dbReference type="NCBI Taxonomy" id="1507867"/>
    <lineage>
        <taxon>Eukaryota</taxon>
        <taxon>Fungi</taxon>
        <taxon>Dikarya</taxon>
        <taxon>Ascomycota</taxon>
        <taxon>Pezizomycotina</taxon>
        <taxon>Dothideomycetes</taxon>
        <taxon>Dothideomycetidae</taxon>
        <taxon>Mycosphaerellales</taxon>
        <taxon>Teratosphaeriaceae</taxon>
        <taxon>Oleoguttula</taxon>
    </lineage>
</organism>
<dbReference type="EMBL" id="JAVFHQ010000006">
    <property type="protein sequence ID" value="KAK4548915.1"/>
    <property type="molecule type" value="Genomic_DNA"/>
</dbReference>
<feature type="region of interest" description="Disordered" evidence="1">
    <location>
        <begin position="15"/>
        <end position="46"/>
    </location>
</feature>
<keyword evidence="3" id="KW-1185">Reference proteome</keyword>
<gene>
    <name evidence="2" type="ORF">LTR36_008688</name>
</gene>
<comment type="caution">
    <text evidence="2">The sequence shown here is derived from an EMBL/GenBank/DDBJ whole genome shotgun (WGS) entry which is preliminary data.</text>
</comment>
<feature type="compositionally biased region" description="Pro residues" evidence="1">
    <location>
        <begin position="24"/>
        <end position="40"/>
    </location>
</feature>
<sequence>MGKLKSKLLSCFSDQASTTADDSPAPPQTAQPSQPQPGPEPQAFRRVPEGCGGTYRFDQSTTPFIGVDGCRSCLGVYFAIDHDRCFAAHIWPWVEPTKNKPGGLRISDPTGFAKMRSEIVRRLDEESERSDWPPKSQLMRDSLVMVCKQQAPEASSVAEWDTTVGLCAALGVNDWLGHPADRSVKARLQGGFVVRHPGRIEEYCELFADPDRWRAEGEADDGRWRFGV</sequence>
<proteinExistence type="predicted"/>